<keyword evidence="4" id="KW-0406">Ion transport</keyword>
<feature type="domain" description="Fe/B12 periplasmic-binding" evidence="6">
    <location>
        <begin position="53"/>
        <end position="318"/>
    </location>
</feature>
<dbReference type="Gene3D" id="3.40.50.1980">
    <property type="entry name" value="Nitrogenase molybdenum iron protein domain"/>
    <property type="match status" value="2"/>
</dbReference>
<comment type="similarity">
    <text evidence="2">Belongs to the bacterial solute-binding protein 8 family.</text>
</comment>
<protein>
    <submittedName>
        <fullName evidence="7">Fe2+-enterobactin ABC transporter substrate-binding protein</fullName>
    </submittedName>
</protein>
<keyword evidence="4" id="KW-0408">Iron</keyword>
<dbReference type="NCBIfam" id="NF008200">
    <property type="entry name" value="PRK10957.1"/>
    <property type="match status" value="1"/>
</dbReference>
<evidence type="ECO:0000256" key="3">
    <source>
        <dbReference type="ARBA" id="ARBA00022448"/>
    </source>
</evidence>
<sequence>MKLCQEKLYRFVVNMLLLLGLVVVSNQCVAQGWPRTFHNADGSVTSVPRQPERILSTAVSVTGTLLAIDAPVVASATAVNGHFFGQWLDVAKAKKIVKMWSAGSVDLEQAWSVTPDLIIVSINGADSAMAQLVDLQEIAPVIIVNYGNQTWQDLAHQLGDVLGLEKETSARIEGFNALVTRTRKLIHLPKGKSNIINFNGPGAINPVATPESVHARLLQSLGFSIEAPNPAWQSSLTRSGDFIAVEYENLTQLKAETTFLLSAGDVRINEFINDPLLQHLPSVQKHQVYSLGAHAFRVDYFSASEMIKEILRHFSGDTPSPDVVHEEH</sequence>
<dbReference type="GO" id="GO:1901678">
    <property type="term" value="P:iron coordination entity transport"/>
    <property type="evidence" value="ECO:0007669"/>
    <property type="project" value="UniProtKB-ARBA"/>
</dbReference>
<dbReference type="PANTHER" id="PTHR30532">
    <property type="entry name" value="IRON III DICITRATE-BINDING PERIPLASMIC PROTEIN"/>
    <property type="match status" value="1"/>
</dbReference>
<dbReference type="SUPFAM" id="SSF53807">
    <property type="entry name" value="Helical backbone' metal receptor"/>
    <property type="match status" value="1"/>
</dbReference>
<comment type="subcellular location">
    <subcellularLocation>
        <location evidence="1">Cell envelope</location>
    </subcellularLocation>
</comment>
<dbReference type="Pfam" id="PF01497">
    <property type="entry name" value="Peripla_BP_2"/>
    <property type="match status" value="1"/>
</dbReference>
<organism evidence="7">
    <name type="scientific">Salmonella newport</name>
    <dbReference type="NCBI Taxonomy" id="108619"/>
    <lineage>
        <taxon>Bacteria</taxon>
        <taxon>Pseudomonadati</taxon>
        <taxon>Pseudomonadota</taxon>
        <taxon>Gammaproteobacteria</taxon>
        <taxon>Enterobacterales</taxon>
        <taxon>Enterobacteriaceae</taxon>
        <taxon>Salmonella</taxon>
    </lineage>
</organism>
<comment type="caution">
    <text evidence="7">The sequence shown here is derived from an EMBL/GenBank/DDBJ whole genome shotgun (WGS) entry which is preliminary data.</text>
</comment>
<dbReference type="Proteomes" id="UP000839726">
    <property type="component" value="Unassembled WGS sequence"/>
</dbReference>
<proteinExistence type="inferred from homology"/>
<dbReference type="AlphaFoldDB" id="A0A5U9KV52"/>
<reference evidence="7" key="1">
    <citation type="submission" date="2018-07" db="EMBL/GenBank/DDBJ databases">
        <authorList>
            <person name="Ashton P.M."/>
            <person name="Dallman T."/>
            <person name="Nair S."/>
            <person name="De Pinna E."/>
            <person name="Peters T."/>
            <person name="Grant K."/>
        </authorList>
    </citation>
    <scope>NUCLEOTIDE SEQUENCE [LARGE SCALE GENOMIC DNA]</scope>
    <source>
        <strain evidence="7">436933</strain>
    </source>
</reference>
<evidence type="ECO:0000313" key="7">
    <source>
        <dbReference type="EMBL" id="EBS2695107.1"/>
    </source>
</evidence>
<dbReference type="EMBL" id="AAGUYM010000029">
    <property type="protein sequence ID" value="EBS2695107.1"/>
    <property type="molecule type" value="Genomic_DNA"/>
</dbReference>
<evidence type="ECO:0000256" key="5">
    <source>
        <dbReference type="ARBA" id="ARBA00022729"/>
    </source>
</evidence>
<keyword evidence="5" id="KW-0732">Signal</keyword>
<dbReference type="PROSITE" id="PS50983">
    <property type="entry name" value="FE_B12_PBP"/>
    <property type="match status" value="1"/>
</dbReference>
<evidence type="ECO:0000256" key="2">
    <source>
        <dbReference type="ARBA" id="ARBA00008814"/>
    </source>
</evidence>
<evidence type="ECO:0000259" key="6">
    <source>
        <dbReference type="PROSITE" id="PS50983"/>
    </source>
</evidence>
<gene>
    <name evidence="7" type="ORF">DRY71_20630</name>
</gene>
<accession>A0A5U9KV52</accession>
<keyword evidence="4" id="KW-0410">Iron transport</keyword>
<dbReference type="InterPro" id="IPR002491">
    <property type="entry name" value="ABC_transptr_periplasmic_BD"/>
</dbReference>
<dbReference type="PANTHER" id="PTHR30532:SF24">
    <property type="entry name" value="FERRIC ENTEROBACTIN-BINDING PERIPLASMIC PROTEIN FEPB"/>
    <property type="match status" value="1"/>
</dbReference>
<evidence type="ECO:0000256" key="4">
    <source>
        <dbReference type="ARBA" id="ARBA00022496"/>
    </source>
</evidence>
<evidence type="ECO:0000256" key="1">
    <source>
        <dbReference type="ARBA" id="ARBA00004196"/>
    </source>
</evidence>
<dbReference type="GO" id="GO:0030288">
    <property type="term" value="C:outer membrane-bounded periplasmic space"/>
    <property type="evidence" value="ECO:0007669"/>
    <property type="project" value="TreeGrafter"/>
</dbReference>
<keyword evidence="3" id="KW-0813">Transport</keyword>
<name>A0A5U9KV52_SALNE</name>
<dbReference type="InterPro" id="IPR051313">
    <property type="entry name" value="Bact_iron-sidero_bind"/>
</dbReference>